<proteinExistence type="predicted"/>
<keyword evidence="2" id="KW-1185">Reference proteome</keyword>
<accession>A0ABS0SUL9</accession>
<protein>
    <recommendedName>
        <fullName evidence="3">DUF2007 domain-containing protein</fullName>
    </recommendedName>
</protein>
<sequence>MKAAADIAVDICLASAEEAVRFSRFVQSFLASNGFPFVMIHDAPQLEGERRQVVFEDAGVGRKFAQEWRTDRSAAAGA</sequence>
<evidence type="ECO:0008006" key="3">
    <source>
        <dbReference type="Google" id="ProtNLM"/>
    </source>
</evidence>
<comment type="caution">
    <text evidence="1">The sequence shown here is derived from an EMBL/GenBank/DDBJ whole genome shotgun (WGS) entry which is preliminary data.</text>
</comment>
<gene>
    <name evidence="1" type="ORF">I4Q42_06475</name>
</gene>
<dbReference type="EMBL" id="JADWOX010000003">
    <property type="protein sequence ID" value="MBI1683306.1"/>
    <property type="molecule type" value="Genomic_DNA"/>
</dbReference>
<reference evidence="1 2" key="1">
    <citation type="submission" date="2020-11" db="EMBL/GenBank/DDBJ databases">
        <title>genome sequence of strain KACC 18849.</title>
        <authorList>
            <person name="Gao J."/>
            <person name="Zhang X."/>
        </authorList>
    </citation>
    <scope>NUCLEOTIDE SEQUENCE [LARGE SCALE GENOMIC DNA]</scope>
    <source>
        <strain evidence="1 2">KACC 18849</strain>
    </source>
</reference>
<dbReference type="RefSeq" id="WP_198575248.1">
    <property type="nucleotide sequence ID" value="NZ_JADWOX010000003.1"/>
</dbReference>
<evidence type="ECO:0000313" key="1">
    <source>
        <dbReference type="EMBL" id="MBI1683306.1"/>
    </source>
</evidence>
<evidence type="ECO:0000313" key="2">
    <source>
        <dbReference type="Proteomes" id="UP000639859"/>
    </source>
</evidence>
<dbReference type="Proteomes" id="UP000639859">
    <property type="component" value="Unassembled WGS sequence"/>
</dbReference>
<name>A0ABS0SUL9_9CAUL</name>
<organism evidence="1 2">
    <name type="scientific">Caulobacter hibisci</name>
    <dbReference type="NCBI Taxonomy" id="2035993"/>
    <lineage>
        <taxon>Bacteria</taxon>
        <taxon>Pseudomonadati</taxon>
        <taxon>Pseudomonadota</taxon>
        <taxon>Alphaproteobacteria</taxon>
        <taxon>Caulobacterales</taxon>
        <taxon>Caulobacteraceae</taxon>
        <taxon>Caulobacter</taxon>
    </lineage>
</organism>